<dbReference type="PIRSF" id="PIRSF033887">
    <property type="entry name" value="PduX"/>
    <property type="match status" value="1"/>
</dbReference>
<dbReference type="PATRIC" id="fig|42234.21.peg.6027"/>
<dbReference type="InterPro" id="IPR014721">
    <property type="entry name" value="Ribsml_uS5_D2-typ_fold_subgr"/>
</dbReference>
<dbReference type="OrthoDB" id="4548147at2"/>
<dbReference type="InterPro" id="IPR020568">
    <property type="entry name" value="Ribosomal_Su5_D2-typ_SF"/>
</dbReference>
<gene>
    <name evidence="3" type="ORF">IQ63_29245</name>
</gene>
<feature type="domain" description="GHMP kinase N-terminal" evidence="2">
    <location>
        <begin position="72"/>
        <end position="138"/>
    </location>
</feature>
<dbReference type="Gene3D" id="3.30.230.10">
    <property type="match status" value="1"/>
</dbReference>
<dbReference type="Pfam" id="PF00288">
    <property type="entry name" value="GHMP_kinases_N"/>
    <property type="match status" value="1"/>
</dbReference>
<accession>A0A0L0JXM7</accession>
<organism evidence="3 4">
    <name type="scientific">Streptomyces acidiscabies</name>
    <dbReference type="NCBI Taxonomy" id="42234"/>
    <lineage>
        <taxon>Bacteria</taxon>
        <taxon>Bacillati</taxon>
        <taxon>Actinomycetota</taxon>
        <taxon>Actinomycetes</taxon>
        <taxon>Kitasatosporales</taxon>
        <taxon>Streptomycetaceae</taxon>
        <taxon>Streptomyces</taxon>
    </lineage>
</organism>
<evidence type="ECO:0000256" key="1">
    <source>
        <dbReference type="ARBA" id="ARBA00022777"/>
    </source>
</evidence>
<dbReference type="GO" id="GO:0005524">
    <property type="term" value="F:ATP binding"/>
    <property type="evidence" value="ECO:0007669"/>
    <property type="project" value="InterPro"/>
</dbReference>
<dbReference type="AlphaFoldDB" id="A0A0L0JXM7"/>
<dbReference type="EMBL" id="JPPY01000168">
    <property type="protein sequence ID" value="KND30160.1"/>
    <property type="molecule type" value="Genomic_DNA"/>
</dbReference>
<proteinExistence type="predicted"/>
<keyword evidence="1 3" id="KW-0418">Kinase</keyword>
<reference evidence="4" key="1">
    <citation type="submission" date="2014-07" db="EMBL/GenBank/DDBJ databases">
        <title>Genome sequencing of plant-pathogenic Streptomyces species.</title>
        <authorList>
            <person name="Harrison J."/>
            <person name="Sapp M."/>
            <person name="Thwaites R."/>
            <person name="Studholme D.J."/>
        </authorList>
    </citation>
    <scope>NUCLEOTIDE SEQUENCE [LARGE SCALE GENOMIC DNA]</scope>
    <source>
        <strain evidence="4">NCPPB 4445</strain>
    </source>
</reference>
<protein>
    <submittedName>
        <fullName evidence="3">Kinase</fullName>
    </submittedName>
</protein>
<dbReference type="SUPFAM" id="SSF54211">
    <property type="entry name" value="Ribosomal protein S5 domain 2-like"/>
    <property type="match status" value="1"/>
</dbReference>
<dbReference type="InterPro" id="IPR012363">
    <property type="entry name" value="PduX"/>
</dbReference>
<comment type="caution">
    <text evidence="3">The sequence shown here is derived from an EMBL/GenBank/DDBJ whole genome shotgun (WGS) entry which is preliminary data.</text>
</comment>
<sequence>MTADETTLEYATATGTGHAHGTFGELLQGVLAENRLDFLVTFPVSLTSRADFQLVGGAREITVRPAHKHKARRLARRILRDHGIEGGGLLTLISSIPEGKGLASSSADLVATAHAVGDALGVRFTESEIETLLRDVEPSDGVMYQGVVAFYHRQVRLKERLGFLPPLTIVAHDIGGTVDTVLFNRSPKPFDAADRREYSALLDELREALRHGDLETVGRVSTRSARKNTKLVARDCFDDLLRICHEVEGLGLVLAHSGTNLGILLRDDVPDHTDRLAHAQKSCEALPGSVSLYRSMGPDSYRTGGE</sequence>
<evidence type="ECO:0000259" key="2">
    <source>
        <dbReference type="Pfam" id="PF00288"/>
    </source>
</evidence>
<dbReference type="GO" id="GO:0016301">
    <property type="term" value="F:kinase activity"/>
    <property type="evidence" value="ECO:0007669"/>
    <property type="project" value="UniProtKB-KW"/>
</dbReference>
<evidence type="ECO:0000313" key="3">
    <source>
        <dbReference type="EMBL" id="KND30160.1"/>
    </source>
</evidence>
<name>A0A0L0JXM7_9ACTN</name>
<evidence type="ECO:0000313" key="4">
    <source>
        <dbReference type="Proteomes" id="UP000037151"/>
    </source>
</evidence>
<dbReference type="Proteomes" id="UP000037151">
    <property type="component" value="Unassembled WGS sequence"/>
</dbReference>
<dbReference type="InterPro" id="IPR006204">
    <property type="entry name" value="GHMP_kinase_N_dom"/>
</dbReference>
<dbReference type="RefSeq" id="WP_050373273.1">
    <property type="nucleotide sequence ID" value="NZ_KQ257829.1"/>
</dbReference>
<keyword evidence="1 3" id="KW-0808">Transferase</keyword>